<feature type="region of interest" description="Disordered" evidence="1">
    <location>
        <begin position="78"/>
        <end position="110"/>
    </location>
</feature>
<evidence type="ECO:0000313" key="3">
    <source>
        <dbReference type="Proteomes" id="UP000623467"/>
    </source>
</evidence>
<dbReference type="Proteomes" id="UP000623467">
    <property type="component" value="Unassembled WGS sequence"/>
</dbReference>
<accession>A0A8H6YF50</accession>
<gene>
    <name evidence="2" type="ORF">MSAN_01351900</name>
</gene>
<comment type="caution">
    <text evidence="2">The sequence shown here is derived from an EMBL/GenBank/DDBJ whole genome shotgun (WGS) entry which is preliminary data.</text>
</comment>
<proteinExistence type="predicted"/>
<evidence type="ECO:0000256" key="1">
    <source>
        <dbReference type="SAM" id="MobiDB-lite"/>
    </source>
</evidence>
<reference evidence="2" key="1">
    <citation type="submission" date="2020-05" db="EMBL/GenBank/DDBJ databases">
        <title>Mycena genomes resolve the evolution of fungal bioluminescence.</title>
        <authorList>
            <person name="Tsai I.J."/>
        </authorList>
    </citation>
    <scope>NUCLEOTIDE SEQUENCE</scope>
    <source>
        <strain evidence="2">160909Yilan</strain>
    </source>
</reference>
<dbReference type="EMBL" id="JACAZH010000010">
    <property type="protein sequence ID" value="KAF7357556.1"/>
    <property type="molecule type" value="Genomic_DNA"/>
</dbReference>
<sequence length="214" mass="23366">MRCLTHPSGPPWLAHIAGLVLAADPPSRVRLRPVSAAPNTEAFVNPRLHRTPAPRLPLPLLVAVAGPVVNTLASAPAVDSPELSANAPDRAPVSSRSNPRPRSRSGRCRGFSYAPGALPSSLLALSRAGTHDAARHMAHARVVASIRVHHYGLRGKDRARIHLNIYVPSRSATSWFFHVPRANRAAPVLDRGHRLAYSHHTETLDRYHRRIVYS</sequence>
<protein>
    <submittedName>
        <fullName evidence="2">Uncharacterized protein</fullName>
    </submittedName>
</protein>
<dbReference type="AlphaFoldDB" id="A0A8H6YF50"/>
<organism evidence="2 3">
    <name type="scientific">Mycena sanguinolenta</name>
    <dbReference type="NCBI Taxonomy" id="230812"/>
    <lineage>
        <taxon>Eukaryota</taxon>
        <taxon>Fungi</taxon>
        <taxon>Dikarya</taxon>
        <taxon>Basidiomycota</taxon>
        <taxon>Agaricomycotina</taxon>
        <taxon>Agaricomycetes</taxon>
        <taxon>Agaricomycetidae</taxon>
        <taxon>Agaricales</taxon>
        <taxon>Marasmiineae</taxon>
        <taxon>Mycenaceae</taxon>
        <taxon>Mycena</taxon>
    </lineage>
</organism>
<evidence type="ECO:0000313" key="2">
    <source>
        <dbReference type="EMBL" id="KAF7357556.1"/>
    </source>
</evidence>
<name>A0A8H6YF50_9AGAR</name>
<keyword evidence="3" id="KW-1185">Reference proteome</keyword>